<dbReference type="InterPro" id="IPR042091">
    <property type="entry name" value="Ska2_N"/>
</dbReference>
<evidence type="ECO:0000256" key="2">
    <source>
        <dbReference type="ARBA" id="ARBA00004629"/>
    </source>
</evidence>
<organism evidence="15 16">
    <name type="scientific">Crenichthys baileyi</name>
    <name type="common">White River springfish</name>
    <dbReference type="NCBI Taxonomy" id="28760"/>
    <lineage>
        <taxon>Eukaryota</taxon>
        <taxon>Metazoa</taxon>
        <taxon>Chordata</taxon>
        <taxon>Craniata</taxon>
        <taxon>Vertebrata</taxon>
        <taxon>Euteleostomi</taxon>
        <taxon>Actinopterygii</taxon>
        <taxon>Neopterygii</taxon>
        <taxon>Teleostei</taxon>
        <taxon>Neoteleostei</taxon>
        <taxon>Acanthomorphata</taxon>
        <taxon>Ovalentaria</taxon>
        <taxon>Atherinomorphae</taxon>
        <taxon>Cyprinodontiformes</taxon>
        <taxon>Goodeidae</taxon>
        <taxon>Crenichthys</taxon>
    </lineage>
</organism>
<evidence type="ECO:0000256" key="6">
    <source>
        <dbReference type="ARBA" id="ARBA00022618"/>
    </source>
</evidence>
<evidence type="ECO:0000313" key="16">
    <source>
        <dbReference type="Proteomes" id="UP001311232"/>
    </source>
</evidence>
<comment type="caution">
    <text evidence="15">The sequence shown here is derived from an EMBL/GenBank/DDBJ whole genome shotgun (WGS) entry which is preliminary data.</text>
</comment>
<feature type="domain" description="Ska2 N-terminal" evidence="14">
    <location>
        <begin position="3"/>
        <end position="113"/>
    </location>
</feature>
<evidence type="ECO:0000259" key="14">
    <source>
        <dbReference type="Pfam" id="PF16740"/>
    </source>
</evidence>
<keyword evidence="8" id="KW-0498">Mitosis</keyword>
<proteinExistence type="inferred from homology"/>
<keyword evidence="5" id="KW-0963">Cytoplasm</keyword>
<keyword evidence="10" id="KW-0206">Cytoskeleton</keyword>
<evidence type="ECO:0000256" key="13">
    <source>
        <dbReference type="ARBA" id="ARBA00029651"/>
    </source>
</evidence>
<keyword evidence="7" id="KW-0493">Microtubule</keyword>
<evidence type="ECO:0000256" key="11">
    <source>
        <dbReference type="ARBA" id="ARBA00023306"/>
    </source>
</evidence>
<keyword evidence="11" id="KW-0131">Cell cycle</keyword>
<gene>
    <name evidence="15" type="ORF">CRENBAI_018055</name>
</gene>
<dbReference type="GO" id="GO:0008017">
    <property type="term" value="F:microtubule binding"/>
    <property type="evidence" value="ECO:0007669"/>
    <property type="project" value="InterPro"/>
</dbReference>
<sequence>MEPTVEKLETRFLKSEADLEYIERRLKLDFINSAAVSGCSAEENVTVMLENLKSLKAKHSVLRSQVSKIIDAQKESMEFIRNRVSRTMELVKHCQQASDLETESLAESEQESTMYLDTTIVQITVEV</sequence>
<name>A0AAV9RXH0_9TELE</name>
<evidence type="ECO:0000256" key="12">
    <source>
        <dbReference type="ARBA" id="ARBA00023328"/>
    </source>
</evidence>
<keyword evidence="4" id="KW-0158">Chromosome</keyword>
<evidence type="ECO:0000256" key="7">
    <source>
        <dbReference type="ARBA" id="ARBA00022701"/>
    </source>
</evidence>
<dbReference type="Gene3D" id="6.10.250.1380">
    <property type="match status" value="1"/>
</dbReference>
<keyword evidence="9" id="KW-0995">Kinetochore</keyword>
<dbReference type="AlphaFoldDB" id="A0AAV9RXH0"/>
<evidence type="ECO:0000256" key="10">
    <source>
        <dbReference type="ARBA" id="ARBA00023212"/>
    </source>
</evidence>
<dbReference type="PANTHER" id="PTHR32017:SF3">
    <property type="entry name" value="SPINDLE AND KINETOCHORE-ASSOCIATED PROTEIN 2"/>
    <property type="match status" value="1"/>
</dbReference>
<dbReference type="GO" id="GO:0005876">
    <property type="term" value="C:spindle microtubule"/>
    <property type="evidence" value="ECO:0007669"/>
    <property type="project" value="InterPro"/>
</dbReference>
<dbReference type="GO" id="GO:0007059">
    <property type="term" value="P:chromosome segregation"/>
    <property type="evidence" value="ECO:0007669"/>
    <property type="project" value="InterPro"/>
</dbReference>
<keyword evidence="16" id="KW-1185">Reference proteome</keyword>
<evidence type="ECO:0000256" key="4">
    <source>
        <dbReference type="ARBA" id="ARBA00022454"/>
    </source>
</evidence>
<dbReference type="Proteomes" id="UP001311232">
    <property type="component" value="Unassembled WGS sequence"/>
</dbReference>
<protein>
    <recommendedName>
        <fullName evidence="13">Protein FAM33A</fullName>
    </recommendedName>
</protein>
<evidence type="ECO:0000256" key="8">
    <source>
        <dbReference type="ARBA" id="ARBA00022776"/>
    </source>
</evidence>
<dbReference type="GO" id="GO:0051301">
    <property type="term" value="P:cell division"/>
    <property type="evidence" value="ECO:0007669"/>
    <property type="project" value="UniProtKB-KW"/>
</dbReference>
<dbReference type="GO" id="GO:0000278">
    <property type="term" value="P:mitotic cell cycle"/>
    <property type="evidence" value="ECO:0007669"/>
    <property type="project" value="TreeGrafter"/>
</dbReference>
<dbReference type="EMBL" id="JAHHUM010001196">
    <property type="protein sequence ID" value="KAK5613663.1"/>
    <property type="molecule type" value="Genomic_DNA"/>
</dbReference>
<dbReference type="Pfam" id="PF16740">
    <property type="entry name" value="SKA2"/>
    <property type="match status" value="1"/>
</dbReference>
<accession>A0AAV9RXH0</accession>
<comment type="similarity">
    <text evidence="3">Belongs to the SKA2 family.</text>
</comment>
<dbReference type="PANTHER" id="PTHR32017">
    <property type="entry name" value="SPINDLE AND KINETOCHORE-ASSOCIATED PROTEIN 2"/>
    <property type="match status" value="1"/>
</dbReference>
<keyword evidence="6" id="KW-0132">Cell division</keyword>
<comment type="subcellular location">
    <subcellularLocation>
        <location evidence="2">Chromosome</location>
        <location evidence="2">Centromere</location>
        <location evidence="2">Kinetochore</location>
    </subcellularLocation>
    <subcellularLocation>
        <location evidence="1">Cytoplasm</location>
        <location evidence="1">Cytoskeleton</location>
        <location evidence="1">Spindle</location>
    </subcellularLocation>
</comment>
<dbReference type="GO" id="GO:0000940">
    <property type="term" value="C:outer kinetochore"/>
    <property type="evidence" value="ECO:0007669"/>
    <property type="project" value="InterPro"/>
</dbReference>
<evidence type="ECO:0000256" key="5">
    <source>
        <dbReference type="ARBA" id="ARBA00022490"/>
    </source>
</evidence>
<evidence type="ECO:0000313" key="15">
    <source>
        <dbReference type="EMBL" id="KAK5613663.1"/>
    </source>
</evidence>
<reference evidence="15 16" key="1">
    <citation type="submission" date="2021-06" db="EMBL/GenBank/DDBJ databases">
        <authorList>
            <person name="Palmer J.M."/>
        </authorList>
    </citation>
    <scope>NUCLEOTIDE SEQUENCE [LARGE SCALE GENOMIC DNA]</scope>
    <source>
        <strain evidence="15 16">MEX-2019</strain>
        <tissue evidence="15">Muscle</tissue>
    </source>
</reference>
<evidence type="ECO:0000256" key="1">
    <source>
        <dbReference type="ARBA" id="ARBA00004186"/>
    </source>
</evidence>
<keyword evidence="12" id="KW-0137">Centromere</keyword>
<dbReference type="InterPro" id="IPR026762">
    <property type="entry name" value="Ska2"/>
</dbReference>
<evidence type="ECO:0000256" key="9">
    <source>
        <dbReference type="ARBA" id="ARBA00022838"/>
    </source>
</evidence>
<evidence type="ECO:0000256" key="3">
    <source>
        <dbReference type="ARBA" id="ARBA00010684"/>
    </source>
</evidence>